<protein>
    <recommendedName>
        <fullName evidence="11">G-protein coupled receptors family 3 profile domain-containing protein</fullName>
    </recommendedName>
</protein>
<evidence type="ECO:0000256" key="10">
    <source>
        <dbReference type="SAM" id="Phobius"/>
    </source>
</evidence>
<keyword evidence="4 10" id="KW-1133">Transmembrane helix</keyword>
<feature type="transmembrane region" description="Helical" evidence="10">
    <location>
        <begin position="442"/>
        <end position="459"/>
    </location>
</feature>
<feature type="transmembrane region" description="Helical" evidence="10">
    <location>
        <begin position="314"/>
        <end position="335"/>
    </location>
</feature>
<reference evidence="12 13" key="1">
    <citation type="submission" date="2021-06" db="EMBL/GenBank/DDBJ databases">
        <authorList>
            <person name="Palmer J.M."/>
        </authorList>
    </citation>
    <scope>NUCLEOTIDE SEQUENCE [LARGE SCALE GENOMIC DNA]</scope>
    <source>
        <strain evidence="12 13">GA_2019</strain>
        <tissue evidence="12">Muscle</tissue>
    </source>
</reference>
<evidence type="ECO:0000256" key="6">
    <source>
        <dbReference type="ARBA" id="ARBA00023136"/>
    </source>
</evidence>
<dbReference type="InterPro" id="IPR000068">
    <property type="entry name" value="GPCR_3_Ca_sens_rcpt-rel"/>
</dbReference>
<dbReference type="Pfam" id="PF00003">
    <property type="entry name" value="7tm_3"/>
    <property type="match status" value="1"/>
</dbReference>
<keyword evidence="13" id="KW-1185">Reference proteome</keyword>
<evidence type="ECO:0000256" key="5">
    <source>
        <dbReference type="ARBA" id="ARBA00023040"/>
    </source>
</evidence>
<dbReference type="InterPro" id="IPR028082">
    <property type="entry name" value="Peripla_BP_I"/>
</dbReference>
<feature type="transmembrane region" description="Helical" evidence="10">
    <location>
        <begin position="499"/>
        <end position="519"/>
    </location>
</feature>
<evidence type="ECO:0000313" key="13">
    <source>
        <dbReference type="Proteomes" id="UP001476798"/>
    </source>
</evidence>
<dbReference type="InterPro" id="IPR017978">
    <property type="entry name" value="GPCR_3_C"/>
</dbReference>
<dbReference type="PANTHER" id="PTHR24061">
    <property type="entry name" value="CALCIUM-SENSING RECEPTOR-RELATED"/>
    <property type="match status" value="1"/>
</dbReference>
<dbReference type="PRINTS" id="PR00248">
    <property type="entry name" value="GPCRMGR"/>
</dbReference>
<keyword evidence="2" id="KW-1003">Cell membrane</keyword>
<feature type="transmembrane region" description="Helical" evidence="10">
    <location>
        <begin position="347"/>
        <end position="370"/>
    </location>
</feature>
<organism evidence="12 13">
    <name type="scientific">Goodea atripinnis</name>
    <dbReference type="NCBI Taxonomy" id="208336"/>
    <lineage>
        <taxon>Eukaryota</taxon>
        <taxon>Metazoa</taxon>
        <taxon>Chordata</taxon>
        <taxon>Craniata</taxon>
        <taxon>Vertebrata</taxon>
        <taxon>Euteleostomi</taxon>
        <taxon>Actinopterygii</taxon>
        <taxon>Neopterygii</taxon>
        <taxon>Teleostei</taxon>
        <taxon>Neoteleostei</taxon>
        <taxon>Acanthomorphata</taxon>
        <taxon>Ovalentaria</taxon>
        <taxon>Atherinomorphae</taxon>
        <taxon>Cyprinodontiformes</taxon>
        <taxon>Goodeidae</taxon>
        <taxon>Goodea</taxon>
    </lineage>
</organism>
<accession>A0ABV0N0U2</accession>
<dbReference type="InterPro" id="IPR001828">
    <property type="entry name" value="ANF_lig-bd_rcpt"/>
</dbReference>
<dbReference type="PROSITE" id="PS50259">
    <property type="entry name" value="G_PROTEIN_RECEP_F3_4"/>
    <property type="match status" value="1"/>
</dbReference>
<evidence type="ECO:0000256" key="1">
    <source>
        <dbReference type="ARBA" id="ARBA00004651"/>
    </source>
</evidence>
<evidence type="ECO:0000256" key="8">
    <source>
        <dbReference type="ARBA" id="ARBA00023180"/>
    </source>
</evidence>
<keyword evidence="9" id="KW-0807">Transducer</keyword>
<keyword evidence="3 10" id="KW-0812">Transmembrane</keyword>
<evidence type="ECO:0000256" key="4">
    <source>
        <dbReference type="ARBA" id="ARBA00022989"/>
    </source>
</evidence>
<dbReference type="Pfam" id="PF01094">
    <property type="entry name" value="ANF_receptor"/>
    <property type="match status" value="1"/>
</dbReference>
<keyword evidence="8" id="KW-0325">Glycoprotein</keyword>
<dbReference type="Gene3D" id="3.40.50.2300">
    <property type="match status" value="2"/>
</dbReference>
<evidence type="ECO:0000256" key="9">
    <source>
        <dbReference type="ARBA" id="ARBA00023224"/>
    </source>
</evidence>
<evidence type="ECO:0000313" key="12">
    <source>
        <dbReference type="EMBL" id="MEQ2163902.1"/>
    </source>
</evidence>
<feature type="transmembrane region" description="Helical" evidence="10">
    <location>
        <begin position="471"/>
        <end position="493"/>
    </location>
</feature>
<comment type="subcellular location">
    <subcellularLocation>
        <location evidence="1">Cell membrane</location>
        <topology evidence="1">Multi-pass membrane protein</topology>
    </subcellularLocation>
</comment>
<evidence type="ECO:0000256" key="3">
    <source>
        <dbReference type="ARBA" id="ARBA00022692"/>
    </source>
</evidence>
<name>A0ABV0N0U2_9TELE</name>
<dbReference type="PROSITE" id="PS00981">
    <property type="entry name" value="G_PROTEIN_RECEP_F3_3"/>
    <property type="match status" value="1"/>
</dbReference>
<feature type="domain" description="G-protein coupled receptors family 3 profile" evidence="11">
    <location>
        <begin position="276"/>
        <end position="541"/>
    </location>
</feature>
<gene>
    <name evidence="12" type="ORF">GOODEAATRI_001013</name>
</gene>
<keyword evidence="7" id="KW-0675">Receptor</keyword>
<proteinExistence type="predicted"/>
<evidence type="ECO:0000256" key="7">
    <source>
        <dbReference type="ARBA" id="ARBA00023170"/>
    </source>
</evidence>
<feature type="transmembrane region" description="Helical" evidence="10">
    <location>
        <begin position="272"/>
        <end position="302"/>
    </location>
</feature>
<comment type="caution">
    <text evidence="12">The sequence shown here is derived from an EMBL/GenBank/DDBJ whole genome shotgun (WGS) entry which is preliminary data.</text>
</comment>
<dbReference type="SUPFAM" id="SSF53822">
    <property type="entry name" value="Periplasmic binding protein-like I"/>
    <property type="match status" value="1"/>
</dbReference>
<keyword evidence="5" id="KW-0297">G-protein coupled receptor</keyword>
<dbReference type="InterPro" id="IPR000337">
    <property type="entry name" value="GPCR_3"/>
</dbReference>
<feature type="transmembrane region" description="Helical" evidence="10">
    <location>
        <begin position="391"/>
        <end position="410"/>
    </location>
</feature>
<dbReference type="InterPro" id="IPR017979">
    <property type="entry name" value="GPCR_3_CS"/>
</dbReference>
<keyword evidence="6 10" id="KW-0472">Membrane</keyword>
<dbReference type="Proteomes" id="UP001476798">
    <property type="component" value="Unassembled WGS sequence"/>
</dbReference>
<evidence type="ECO:0000259" key="11">
    <source>
        <dbReference type="PROSITE" id="PS50259"/>
    </source>
</evidence>
<dbReference type="PANTHER" id="PTHR24061:SF3">
    <property type="entry name" value="TASTE RECEPTOR TYPE 1 MEMBER 1"/>
    <property type="match status" value="1"/>
</dbReference>
<sequence>MLSNKNMYPSFFRTIPSDKNQVAAMIQLLVRFNWTWIALLGSDNDYGLQGMMSLSEQAPQYGICIPYQGIIPTASDDTVQTMRNMVDNILKSKVNTIVVFSSKTKFYDFLPYVLERHITEKVWIGTEDWSPSTLISGIPGIQTIGTVIGVSVKDAAISGFANFQKNTIKASMQHVNEHLNVPISSGKDCLQSTDLHTLARNNFSMDKYDITSSFSVYKAVYALAQALHQVLDCDSGECSKRQQTECQACLPEQWAPPSSEECQSRTVILLDWVHPLSIALLFFLATCLLLTSSTAIILLLNLNTPVAKSAGGRTCLLMLAALTIAALSTLCHFGKPFPVACVLKQPLFIISFSVCLACITVRSLQVVCIFKFASKLPPAYDRWMKKQGPEVTIFLVSVTILFISVLRVSLDTPLPSQDLQFYHDKIVQECSKTLSVGSGIELAYVSLLSVLCFSFSYMGKDLPANYNEAKCVTFSLMVYMISWISFFTLYLINRETFTMAAQVFATLFSVLAFLAGYFLPKIYIIVLRPHMNTTAHFQNCIQMYTMSKN</sequence>
<evidence type="ECO:0000256" key="2">
    <source>
        <dbReference type="ARBA" id="ARBA00022475"/>
    </source>
</evidence>
<dbReference type="EMBL" id="JAHRIO010020021">
    <property type="protein sequence ID" value="MEQ2163902.1"/>
    <property type="molecule type" value="Genomic_DNA"/>
</dbReference>